<evidence type="ECO:0000259" key="8">
    <source>
        <dbReference type="Pfam" id="PF18052"/>
    </source>
</evidence>
<dbReference type="GO" id="GO:0006952">
    <property type="term" value="P:defense response"/>
    <property type="evidence" value="ECO:0007669"/>
    <property type="project" value="UniProtKB-KW"/>
</dbReference>
<name>A0A6G1C9T5_9ORYZ</name>
<dbReference type="PANTHER" id="PTHR19338:SF63">
    <property type="entry name" value="NB-ARC DOMAIN-CONTAINING PROTEIN"/>
    <property type="match status" value="1"/>
</dbReference>
<evidence type="ECO:0000313" key="10">
    <source>
        <dbReference type="Proteomes" id="UP000479710"/>
    </source>
</evidence>
<dbReference type="Pfam" id="PF00931">
    <property type="entry name" value="NB-ARC"/>
    <property type="match status" value="1"/>
</dbReference>
<keyword evidence="6" id="KW-0732">Signal</keyword>
<evidence type="ECO:0000259" key="7">
    <source>
        <dbReference type="Pfam" id="PF00931"/>
    </source>
</evidence>
<gene>
    <name evidence="9" type="ORF">E2562_030779</name>
</gene>
<evidence type="ECO:0000256" key="4">
    <source>
        <dbReference type="ARBA" id="ARBA00022741"/>
    </source>
</evidence>
<feature type="signal peptide" evidence="6">
    <location>
        <begin position="1"/>
        <end position="18"/>
    </location>
</feature>
<protein>
    <recommendedName>
        <fullName evidence="11">NB-ARC domain-containing protein</fullName>
    </recommendedName>
</protein>
<evidence type="ECO:0000256" key="6">
    <source>
        <dbReference type="SAM" id="SignalP"/>
    </source>
</evidence>
<dbReference type="EMBL" id="SPHZ02000010">
    <property type="protein sequence ID" value="KAF0896930.1"/>
    <property type="molecule type" value="Genomic_DNA"/>
</dbReference>
<evidence type="ECO:0000256" key="1">
    <source>
        <dbReference type="ARBA" id="ARBA00008894"/>
    </source>
</evidence>
<organism evidence="9 10">
    <name type="scientific">Oryza meyeriana var. granulata</name>
    <dbReference type="NCBI Taxonomy" id="110450"/>
    <lineage>
        <taxon>Eukaryota</taxon>
        <taxon>Viridiplantae</taxon>
        <taxon>Streptophyta</taxon>
        <taxon>Embryophyta</taxon>
        <taxon>Tracheophyta</taxon>
        <taxon>Spermatophyta</taxon>
        <taxon>Magnoliopsida</taxon>
        <taxon>Liliopsida</taxon>
        <taxon>Poales</taxon>
        <taxon>Poaceae</taxon>
        <taxon>BOP clade</taxon>
        <taxon>Oryzoideae</taxon>
        <taxon>Oryzeae</taxon>
        <taxon>Oryzinae</taxon>
        <taxon>Oryza</taxon>
        <taxon>Oryza meyeriana</taxon>
    </lineage>
</organism>
<dbReference type="AlphaFoldDB" id="A0A6G1C9T5"/>
<comment type="caution">
    <text evidence="9">The sequence shown here is derived from an EMBL/GenBank/DDBJ whole genome shotgun (WGS) entry which is preliminary data.</text>
</comment>
<dbReference type="InterPro" id="IPR027417">
    <property type="entry name" value="P-loop_NTPase"/>
</dbReference>
<evidence type="ECO:0000313" key="9">
    <source>
        <dbReference type="EMBL" id="KAF0896930.1"/>
    </source>
</evidence>
<dbReference type="SUPFAM" id="SSF52540">
    <property type="entry name" value="P-loop containing nucleoside triphosphate hydrolases"/>
    <property type="match status" value="1"/>
</dbReference>
<proteinExistence type="inferred from homology"/>
<dbReference type="OrthoDB" id="676742at2759"/>
<feature type="domain" description="Disease resistance N-terminal" evidence="8">
    <location>
        <begin position="9"/>
        <end position="108"/>
    </location>
</feature>
<keyword evidence="4" id="KW-0547">Nucleotide-binding</keyword>
<dbReference type="Gene3D" id="1.20.5.4130">
    <property type="match status" value="1"/>
</dbReference>
<keyword evidence="5" id="KW-0611">Plant defense</keyword>
<comment type="similarity">
    <text evidence="1">Belongs to the disease resistance NB-LRR family.</text>
</comment>
<dbReference type="Gene3D" id="3.40.50.300">
    <property type="entry name" value="P-loop containing nucleotide triphosphate hydrolases"/>
    <property type="match status" value="1"/>
</dbReference>
<evidence type="ECO:0008006" key="11">
    <source>
        <dbReference type="Google" id="ProtNLM"/>
    </source>
</evidence>
<accession>A0A6G1C9T5</accession>
<dbReference type="InterPro" id="IPR002182">
    <property type="entry name" value="NB-ARC"/>
</dbReference>
<keyword evidence="2" id="KW-0433">Leucine-rich repeat</keyword>
<feature type="domain" description="NB-ARC" evidence="7">
    <location>
        <begin position="180"/>
        <end position="258"/>
    </location>
</feature>
<feature type="chain" id="PRO_5026258755" description="NB-ARC domain-containing protein" evidence="6">
    <location>
        <begin position="19"/>
        <end position="278"/>
    </location>
</feature>
<dbReference type="Proteomes" id="UP000479710">
    <property type="component" value="Unassembled WGS sequence"/>
</dbReference>
<evidence type="ECO:0000256" key="2">
    <source>
        <dbReference type="ARBA" id="ARBA00022614"/>
    </source>
</evidence>
<sequence>MAETVLVLVIKKISIALANEVTNQASAQFAKHAVQLTELQGSMRRIMRELHVMHDFLCQMDIRSRGNQVYQGWLEEVHKVVYVMEDMVDEYMHLVGRHRDLGCCFYLKRSFRQPRSVLSLDSIASMVNQTEKDLAHLSQTKERWVPITNSGNSSYNFVQRPQDLASISRSLDEDDLVGIEDNKQKLVEWLGVGDPARSVIVLHGMGGLGKTALTSTVYRKERERFDCHAWVSISQTYIREDILRRLIVEIFRDKSNAPSNIATMDITTLQDTLKGFLE</sequence>
<evidence type="ECO:0000256" key="5">
    <source>
        <dbReference type="ARBA" id="ARBA00022821"/>
    </source>
</evidence>
<reference evidence="9 10" key="1">
    <citation type="submission" date="2019-11" db="EMBL/GenBank/DDBJ databases">
        <title>Whole genome sequence of Oryza granulata.</title>
        <authorList>
            <person name="Li W."/>
        </authorList>
    </citation>
    <scope>NUCLEOTIDE SEQUENCE [LARGE SCALE GENOMIC DNA]</scope>
    <source>
        <strain evidence="10">cv. Menghai</strain>
        <tissue evidence="9">Leaf</tissue>
    </source>
</reference>
<dbReference type="PANTHER" id="PTHR19338">
    <property type="entry name" value="TRANSLOCASE OF INNER MITOCHONDRIAL MEMBRANE 13 HOMOLOG"/>
    <property type="match status" value="1"/>
</dbReference>
<dbReference type="Pfam" id="PF18052">
    <property type="entry name" value="Rx_N"/>
    <property type="match status" value="1"/>
</dbReference>
<dbReference type="GO" id="GO:0043531">
    <property type="term" value="F:ADP binding"/>
    <property type="evidence" value="ECO:0007669"/>
    <property type="project" value="InterPro"/>
</dbReference>
<dbReference type="InterPro" id="IPR041118">
    <property type="entry name" value="Rx_N"/>
</dbReference>
<keyword evidence="3" id="KW-0677">Repeat</keyword>
<keyword evidence="10" id="KW-1185">Reference proteome</keyword>
<evidence type="ECO:0000256" key="3">
    <source>
        <dbReference type="ARBA" id="ARBA00022737"/>
    </source>
</evidence>